<proteinExistence type="predicted"/>
<dbReference type="AlphaFoldDB" id="A0AAQ3RVI6"/>
<protein>
    <submittedName>
        <fullName evidence="2">Uncharacterized protein</fullName>
    </submittedName>
</protein>
<feature type="region of interest" description="Disordered" evidence="1">
    <location>
        <begin position="23"/>
        <end position="89"/>
    </location>
</feature>
<name>A0AAQ3RVI6_VIGMU</name>
<sequence>MSVLLPNYSTCTTINNTLELDNNTTSHQEEITNDNLADIGTNEGDLGESFTDTSRESQEKVESNNQTETESNQPNTNTHLMVTRSKTEMYKPKQPYIGLTKVREYDKESGNVKEALIKLQWKETMDA</sequence>
<gene>
    <name evidence="2" type="ORF">V8G54_020024</name>
</gene>
<organism evidence="2 3">
    <name type="scientific">Vigna mungo</name>
    <name type="common">Black gram</name>
    <name type="synonym">Phaseolus mungo</name>
    <dbReference type="NCBI Taxonomy" id="3915"/>
    <lineage>
        <taxon>Eukaryota</taxon>
        <taxon>Viridiplantae</taxon>
        <taxon>Streptophyta</taxon>
        <taxon>Embryophyta</taxon>
        <taxon>Tracheophyta</taxon>
        <taxon>Spermatophyta</taxon>
        <taxon>Magnoliopsida</taxon>
        <taxon>eudicotyledons</taxon>
        <taxon>Gunneridae</taxon>
        <taxon>Pentapetalae</taxon>
        <taxon>rosids</taxon>
        <taxon>fabids</taxon>
        <taxon>Fabales</taxon>
        <taxon>Fabaceae</taxon>
        <taxon>Papilionoideae</taxon>
        <taxon>50 kb inversion clade</taxon>
        <taxon>NPAAA clade</taxon>
        <taxon>indigoferoid/millettioid clade</taxon>
        <taxon>Phaseoleae</taxon>
        <taxon>Vigna</taxon>
    </lineage>
</organism>
<reference evidence="2 3" key="1">
    <citation type="journal article" date="2023" name="Life. Sci Alliance">
        <title>Evolutionary insights into 3D genome organization and epigenetic landscape of Vigna mungo.</title>
        <authorList>
            <person name="Junaid A."/>
            <person name="Singh B."/>
            <person name="Bhatia S."/>
        </authorList>
    </citation>
    <scope>NUCLEOTIDE SEQUENCE [LARGE SCALE GENOMIC DNA]</scope>
    <source>
        <strain evidence="2">Urdbean</strain>
    </source>
</reference>
<dbReference type="Proteomes" id="UP001374535">
    <property type="component" value="Chromosome 6"/>
</dbReference>
<dbReference type="EMBL" id="CP144695">
    <property type="protein sequence ID" value="WVZ06678.1"/>
    <property type="molecule type" value="Genomic_DNA"/>
</dbReference>
<feature type="compositionally biased region" description="Polar residues" evidence="1">
    <location>
        <begin position="63"/>
        <end position="80"/>
    </location>
</feature>
<evidence type="ECO:0000313" key="3">
    <source>
        <dbReference type="Proteomes" id="UP001374535"/>
    </source>
</evidence>
<keyword evidence="3" id="KW-1185">Reference proteome</keyword>
<accession>A0AAQ3RVI6</accession>
<evidence type="ECO:0000313" key="2">
    <source>
        <dbReference type="EMBL" id="WVZ06678.1"/>
    </source>
</evidence>
<feature type="compositionally biased region" description="Basic and acidic residues" evidence="1">
    <location>
        <begin position="53"/>
        <end position="62"/>
    </location>
</feature>
<evidence type="ECO:0000256" key="1">
    <source>
        <dbReference type="SAM" id="MobiDB-lite"/>
    </source>
</evidence>